<evidence type="ECO:0000313" key="2">
    <source>
        <dbReference type="EMBL" id="KAG2486696.1"/>
    </source>
</evidence>
<feature type="region of interest" description="Disordered" evidence="1">
    <location>
        <begin position="264"/>
        <end position="306"/>
    </location>
</feature>
<gene>
    <name evidence="2" type="ORF">HYH03_014625</name>
</gene>
<evidence type="ECO:0000313" key="3">
    <source>
        <dbReference type="Proteomes" id="UP000612055"/>
    </source>
</evidence>
<feature type="compositionally biased region" description="Low complexity" evidence="1">
    <location>
        <begin position="527"/>
        <end position="540"/>
    </location>
</feature>
<feature type="region of interest" description="Disordered" evidence="1">
    <location>
        <begin position="493"/>
        <end position="581"/>
    </location>
</feature>
<feature type="compositionally biased region" description="Low complexity" evidence="1">
    <location>
        <begin position="352"/>
        <end position="374"/>
    </location>
</feature>
<feature type="region of interest" description="Disordered" evidence="1">
    <location>
        <begin position="1"/>
        <end position="23"/>
    </location>
</feature>
<dbReference type="EMBL" id="JAEHOE010000108">
    <property type="protein sequence ID" value="KAG2486696.1"/>
    <property type="molecule type" value="Genomic_DNA"/>
</dbReference>
<feature type="compositionally biased region" description="Low complexity" evidence="1">
    <location>
        <begin position="283"/>
        <end position="300"/>
    </location>
</feature>
<sequence>MADAGGFGPGSGGSGGGAGGDRSAQAVLAAWEGEGDLGDDEGHLPLDPGDLLLPIHEPMAVDLIAAAAPAAAEVPGPVIPALLPPPPPPHALQVGAMSGPGAAIPALAASGEGAAAAALLAPVLGSGGAGGGGGSSSAALLMAAAAAVGVTQGQGLHPGGPAEAVSGGQAAAARRAQPTADAAAARRRALVEQLGGPGCACRLLQPPLARLPAVRTSPSSVQRRRLATAGGNSGSGSSGAEEGVVTLAPDAMPLDQLAADLEAAPWPAPPPLLPPPPPPQSPPQEASLSGGAAAALTAGTPPGGLWGGGGGSSASLLGLAAAAAAAGAGAWTAAGAGAGAGAPAGGGPVGPVPLAAPAGPQGPQSLGQGVSGPDAQAAGAWATAMAVQQFPPACLLPPAAGTHPTELRLAHAMFWEPTFCENVHHRLVHLVRSGETPATVWPRKKPHEVLSQVAYVAKGVTSGNLGPGNRCWPAGTPVLRFVLAAPGDLSYEEQRLEGDPKKGGAGGAAPTGGKGEEDKGGDGGQPEAGSSNPAGAAASEPPAPQAPSRGRRQAAGGGRSSGGKQAGAAVTGGENKEHGGR</sequence>
<feature type="compositionally biased region" description="Gly residues" evidence="1">
    <location>
        <begin position="555"/>
        <end position="565"/>
    </location>
</feature>
<feature type="compositionally biased region" description="Gly residues" evidence="1">
    <location>
        <begin position="503"/>
        <end position="513"/>
    </location>
</feature>
<feature type="compositionally biased region" description="Gly residues" evidence="1">
    <location>
        <begin position="1"/>
        <end position="20"/>
    </location>
</feature>
<feature type="region of interest" description="Disordered" evidence="1">
    <location>
        <begin position="213"/>
        <end position="242"/>
    </location>
</feature>
<proteinExistence type="predicted"/>
<organism evidence="2 3">
    <name type="scientific">Edaphochlamys debaryana</name>
    <dbReference type="NCBI Taxonomy" id="47281"/>
    <lineage>
        <taxon>Eukaryota</taxon>
        <taxon>Viridiplantae</taxon>
        <taxon>Chlorophyta</taxon>
        <taxon>core chlorophytes</taxon>
        <taxon>Chlorophyceae</taxon>
        <taxon>CS clade</taxon>
        <taxon>Chlamydomonadales</taxon>
        <taxon>Chlamydomonadales incertae sedis</taxon>
        <taxon>Edaphochlamys</taxon>
    </lineage>
</organism>
<feature type="region of interest" description="Disordered" evidence="1">
    <location>
        <begin position="351"/>
        <end position="374"/>
    </location>
</feature>
<feature type="compositionally biased region" description="Pro residues" evidence="1">
    <location>
        <begin position="266"/>
        <end position="282"/>
    </location>
</feature>
<feature type="region of interest" description="Disordered" evidence="1">
    <location>
        <begin position="156"/>
        <end position="180"/>
    </location>
</feature>
<comment type="caution">
    <text evidence="2">The sequence shown here is derived from an EMBL/GenBank/DDBJ whole genome shotgun (WGS) entry which is preliminary data.</text>
</comment>
<reference evidence="2" key="1">
    <citation type="journal article" date="2020" name="bioRxiv">
        <title>Comparative genomics of Chlamydomonas.</title>
        <authorList>
            <person name="Craig R.J."/>
            <person name="Hasan A.R."/>
            <person name="Ness R.W."/>
            <person name="Keightley P.D."/>
        </authorList>
    </citation>
    <scope>NUCLEOTIDE SEQUENCE</scope>
    <source>
        <strain evidence="2">CCAP 11/70</strain>
    </source>
</reference>
<dbReference type="AlphaFoldDB" id="A0A835XR28"/>
<feature type="compositionally biased region" description="Low complexity" evidence="1">
    <location>
        <begin position="170"/>
        <end position="180"/>
    </location>
</feature>
<dbReference type="Proteomes" id="UP000612055">
    <property type="component" value="Unassembled WGS sequence"/>
</dbReference>
<feature type="compositionally biased region" description="Basic and acidic residues" evidence="1">
    <location>
        <begin position="493"/>
        <end position="502"/>
    </location>
</feature>
<protein>
    <submittedName>
        <fullName evidence="2">Uncharacterized protein</fullName>
    </submittedName>
</protein>
<keyword evidence="3" id="KW-1185">Reference proteome</keyword>
<accession>A0A835XR28</accession>
<name>A0A835XR28_9CHLO</name>
<evidence type="ECO:0000256" key="1">
    <source>
        <dbReference type="SAM" id="MobiDB-lite"/>
    </source>
</evidence>